<organism evidence="2 3">
    <name type="scientific">Pseudorhodobacter turbinis</name>
    <dbReference type="NCBI Taxonomy" id="2500533"/>
    <lineage>
        <taxon>Bacteria</taxon>
        <taxon>Pseudomonadati</taxon>
        <taxon>Pseudomonadota</taxon>
        <taxon>Alphaproteobacteria</taxon>
        <taxon>Rhodobacterales</taxon>
        <taxon>Paracoccaceae</taxon>
        <taxon>Pseudorhodobacter</taxon>
    </lineage>
</organism>
<dbReference type="Proteomes" id="UP000298631">
    <property type="component" value="Chromosome"/>
</dbReference>
<dbReference type="KEGG" id="pseb:EOK75_01060"/>
<evidence type="ECO:0000313" key="3">
    <source>
        <dbReference type="Proteomes" id="UP000298631"/>
    </source>
</evidence>
<sequence>MELLVLSLLGFSLASSLLLTDGGREGEGNRDEDEDEDEDSIPVDVNMFNLSETPSGLMSDFEEGIATDLDVNASNDIVGCIGTVEESSLSNEEDLITLDGNEGGIPSGNVDYSANDSKFFEDDDTNSLEFSRHLDNEEFILDIPETTKGFLHQIDVEVEYDYEAGGAASSEESTVNRQFSFYVLSGNEALPEPDISVKNIYDLRSHVDFGDLPFDDSRVVAALDLGGSRVSVFETVDDFRSTDSQEFLSIVTREFITDWSPNSVTINREVASVQHISIKFDGEVRDY</sequence>
<dbReference type="AlphaFoldDB" id="A0A4P8ECZ9"/>
<proteinExistence type="predicted"/>
<evidence type="ECO:0000313" key="2">
    <source>
        <dbReference type="EMBL" id="QCO54533.1"/>
    </source>
</evidence>
<dbReference type="EMBL" id="CP039964">
    <property type="protein sequence ID" value="QCO54533.1"/>
    <property type="molecule type" value="Genomic_DNA"/>
</dbReference>
<name>A0A4P8ECZ9_9RHOB</name>
<dbReference type="RefSeq" id="WP_137192214.1">
    <property type="nucleotide sequence ID" value="NZ_CP039964.1"/>
</dbReference>
<reference evidence="2 3" key="1">
    <citation type="submission" date="2019-05" db="EMBL/GenBank/DDBJ databases">
        <title>Pseudorhodobacter turbinis sp. nov., isolated from the gut of the Korean turban shell.</title>
        <authorList>
            <person name="Jeong Y.-S."/>
            <person name="Kang W.-R."/>
            <person name="Bae J.-W."/>
        </authorList>
    </citation>
    <scope>NUCLEOTIDE SEQUENCE [LARGE SCALE GENOMIC DNA]</scope>
    <source>
        <strain evidence="2 3">S12M18</strain>
    </source>
</reference>
<keyword evidence="3" id="KW-1185">Reference proteome</keyword>
<accession>A0A4P8ECZ9</accession>
<evidence type="ECO:0000256" key="1">
    <source>
        <dbReference type="SAM" id="MobiDB-lite"/>
    </source>
</evidence>
<feature type="region of interest" description="Disordered" evidence="1">
    <location>
        <begin position="20"/>
        <end position="41"/>
    </location>
</feature>
<feature type="compositionally biased region" description="Acidic residues" evidence="1">
    <location>
        <begin position="30"/>
        <end position="41"/>
    </location>
</feature>
<gene>
    <name evidence="2" type="ORF">EOK75_01060</name>
</gene>
<protein>
    <submittedName>
        <fullName evidence="2">Uncharacterized protein</fullName>
    </submittedName>
</protein>